<comment type="caution">
    <text evidence="2">The sequence shown here is derived from an EMBL/GenBank/DDBJ whole genome shotgun (WGS) entry which is preliminary data.</text>
</comment>
<sequence>MGLAGRANRAPLRGYWRCERAHVEGHPSLLQPFRLAVVFVLTWGTAAHADTPAAPHVLRERSVTVASWPSGQPPVINVAEGSPTLFLLSSPIQRKSRSLVQEEHLITVAPVDPPHVLIAGQLQHHDPSTTSQGKLHTRQAPGLGRH</sequence>
<dbReference type="Pfam" id="PF09544">
    <property type="entry name" value="DUF2381"/>
    <property type="match status" value="1"/>
</dbReference>
<evidence type="ECO:0000313" key="2">
    <source>
        <dbReference type="EMBL" id="TQF13536.1"/>
    </source>
</evidence>
<evidence type="ECO:0000256" key="1">
    <source>
        <dbReference type="SAM" id="MobiDB-lite"/>
    </source>
</evidence>
<dbReference type="AlphaFoldDB" id="A0A540WX10"/>
<protein>
    <submittedName>
        <fullName evidence="2">DUF2381 family protein</fullName>
    </submittedName>
</protein>
<evidence type="ECO:0000313" key="3">
    <source>
        <dbReference type="Proteomes" id="UP000315369"/>
    </source>
</evidence>
<feature type="region of interest" description="Disordered" evidence="1">
    <location>
        <begin position="124"/>
        <end position="146"/>
    </location>
</feature>
<proteinExistence type="predicted"/>
<organism evidence="2 3">
    <name type="scientific">Myxococcus llanfairpwllgwyngyllgogerychwyrndrobwllllantysiliogogogochensis</name>
    <dbReference type="NCBI Taxonomy" id="2590453"/>
    <lineage>
        <taxon>Bacteria</taxon>
        <taxon>Pseudomonadati</taxon>
        <taxon>Myxococcota</taxon>
        <taxon>Myxococcia</taxon>
        <taxon>Myxococcales</taxon>
        <taxon>Cystobacterineae</taxon>
        <taxon>Myxococcaceae</taxon>
        <taxon>Myxococcus</taxon>
    </lineage>
</organism>
<name>A0A540WX10_9BACT</name>
<gene>
    <name evidence="2" type="ORF">FJV41_23470</name>
</gene>
<dbReference type="OrthoDB" id="5511154at2"/>
<dbReference type="EMBL" id="VIFM01000097">
    <property type="protein sequence ID" value="TQF13536.1"/>
    <property type="molecule type" value="Genomic_DNA"/>
</dbReference>
<reference evidence="2 3" key="1">
    <citation type="submission" date="2019-06" db="EMBL/GenBank/DDBJ databases">
        <authorList>
            <person name="Livingstone P."/>
            <person name="Whitworth D."/>
        </authorList>
    </citation>
    <scope>NUCLEOTIDE SEQUENCE [LARGE SCALE GENOMIC DNA]</scope>
    <source>
        <strain evidence="2 3">AM401</strain>
    </source>
</reference>
<keyword evidence="3" id="KW-1185">Reference proteome</keyword>
<accession>A0A540WX10</accession>
<dbReference type="InterPro" id="IPR011754">
    <property type="entry name" value="Mxa_paralog_2268"/>
</dbReference>
<dbReference type="Proteomes" id="UP000315369">
    <property type="component" value="Unassembled WGS sequence"/>
</dbReference>